<feature type="compositionally biased region" description="Low complexity" evidence="1">
    <location>
        <begin position="89"/>
        <end position="106"/>
    </location>
</feature>
<feature type="compositionally biased region" description="Low complexity" evidence="1">
    <location>
        <begin position="371"/>
        <end position="381"/>
    </location>
</feature>
<dbReference type="EMBL" id="SEOQ01000139">
    <property type="protein sequence ID" value="TFY69330.1"/>
    <property type="molecule type" value="Genomic_DNA"/>
</dbReference>
<comment type="caution">
    <text evidence="2">The sequence shown here is derived from an EMBL/GenBank/DDBJ whole genome shotgun (WGS) entry which is preliminary data.</text>
</comment>
<dbReference type="InterPro" id="IPR018042">
    <property type="entry name" value="Aspartate_kinase_CS"/>
</dbReference>
<evidence type="ECO:0000256" key="1">
    <source>
        <dbReference type="SAM" id="MobiDB-lite"/>
    </source>
</evidence>
<dbReference type="GO" id="GO:0005737">
    <property type="term" value="C:cytoplasm"/>
    <property type="evidence" value="ECO:0007669"/>
    <property type="project" value="TreeGrafter"/>
</dbReference>
<reference evidence="2 3" key="1">
    <citation type="submission" date="2019-02" db="EMBL/GenBank/DDBJ databases">
        <title>Genome sequencing of the rare red list fungi Dentipellis fragilis.</title>
        <authorList>
            <person name="Buettner E."/>
            <person name="Kellner H."/>
        </authorList>
    </citation>
    <scope>NUCLEOTIDE SEQUENCE [LARGE SCALE GENOMIC DNA]</scope>
    <source>
        <strain evidence="2 3">DSM 105465</strain>
    </source>
</reference>
<accession>A0A4Y9Z5E0</accession>
<dbReference type="PANTHER" id="PTHR28031:SF1">
    <property type="entry name" value="PROLINE-RICH PROTEIN HUA1"/>
    <property type="match status" value="1"/>
</dbReference>
<organism evidence="2 3">
    <name type="scientific">Dentipellis fragilis</name>
    <dbReference type="NCBI Taxonomy" id="205917"/>
    <lineage>
        <taxon>Eukaryota</taxon>
        <taxon>Fungi</taxon>
        <taxon>Dikarya</taxon>
        <taxon>Basidiomycota</taxon>
        <taxon>Agaricomycotina</taxon>
        <taxon>Agaricomycetes</taxon>
        <taxon>Russulales</taxon>
        <taxon>Hericiaceae</taxon>
        <taxon>Dentipellis</taxon>
    </lineage>
</organism>
<name>A0A4Y9Z5E0_9AGAM</name>
<proteinExistence type="predicted"/>
<dbReference type="GO" id="GO:0008652">
    <property type="term" value="P:amino acid biosynthetic process"/>
    <property type="evidence" value="ECO:0007669"/>
    <property type="project" value="InterPro"/>
</dbReference>
<dbReference type="GO" id="GO:0004072">
    <property type="term" value="F:aspartate kinase activity"/>
    <property type="evidence" value="ECO:0007669"/>
    <property type="project" value="InterPro"/>
</dbReference>
<dbReference type="AlphaFoldDB" id="A0A4Y9Z5E0"/>
<protein>
    <submittedName>
        <fullName evidence="2">Uncharacterized protein</fullName>
    </submittedName>
</protein>
<dbReference type="PROSITE" id="PS00324">
    <property type="entry name" value="ASPARTOKINASE"/>
    <property type="match status" value="1"/>
</dbReference>
<dbReference type="OrthoDB" id="2405700at2759"/>
<dbReference type="InterPro" id="IPR038910">
    <property type="entry name" value="Hua1-like"/>
</dbReference>
<feature type="compositionally biased region" description="Low complexity" evidence="1">
    <location>
        <begin position="254"/>
        <end position="272"/>
    </location>
</feature>
<feature type="compositionally biased region" description="Basic and acidic residues" evidence="1">
    <location>
        <begin position="190"/>
        <end position="216"/>
    </location>
</feature>
<gene>
    <name evidence="2" type="ORF">EVG20_g3188</name>
</gene>
<feature type="compositionally biased region" description="Low complexity" evidence="1">
    <location>
        <begin position="136"/>
        <end position="155"/>
    </location>
</feature>
<evidence type="ECO:0000313" key="2">
    <source>
        <dbReference type="EMBL" id="TFY69330.1"/>
    </source>
</evidence>
<feature type="region of interest" description="Disordered" evidence="1">
    <location>
        <begin position="1"/>
        <end position="34"/>
    </location>
</feature>
<feature type="compositionally biased region" description="Pro residues" evidence="1">
    <location>
        <begin position="121"/>
        <end position="135"/>
    </location>
</feature>
<dbReference type="STRING" id="205917.A0A4Y9Z5E0"/>
<evidence type="ECO:0000313" key="3">
    <source>
        <dbReference type="Proteomes" id="UP000298327"/>
    </source>
</evidence>
<sequence>MSTSSTPSPTLSCTSLSRSPSPSPPRTPPNLHQNTIDPAAQWLVQKYGGTSVGKFVDKIAGEIVPCVLFSIHSFPILSYPIPEPATDWTAARTSTSTSSRSSAPRAPGRPKPSARRTCSCAPPPRRPLPIPPRPTLPRASPPSTSAPAGRSSAAPQAPPPPQQLGYLPPQHAPPSASWDGHLAPSVSRETLARSRSDVSRPHPPERPLSEFAREFYEAGAAVPGQADTEGAGEGSSRPRYAPPPGEPPVRRPRSASANPGAGTSASASASAGADEDGRPTRTPVPGHPLLRDGQVLVYPTGHECTKCRNTGYKNFDPGHPCRTCWSRFGRPFTGALQYLPWGSSSASSNSRGAKQTYQRPLPSFTPPHLASTSSVSVPSSSGYPGNNAHRRVVSQPMRTPGMTAPPSPQRAQVLGWGQRPPPGALVLQPGDARLGGRLCWNCRGSGVVTMFIFEEQCDVCRGVGRTFP</sequence>
<feature type="compositionally biased region" description="Low complexity" evidence="1">
    <location>
        <begin position="1"/>
        <end position="20"/>
    </location>
</feature>
<dbReference type="PANTHER" id="PTHR28031">
    <property type="entry name" value="PROLINE-RICH PROTEIN HUA1"/>
    <property type="match status" value="1"/>
</dbReference>
<dbReference type="Proteomes" id="UP000298327">
    <property type="component" value="Unassembled WGS sequence"/>
</dbReference>
<feature type="region of interest" description="Disordered" evidence="1">
    <location>
        <begin position="343"/>
        <end position="390"/>
    </location>
</feature>
<keyword evidence="3" id="KW-1185">Reference proteome</keyword>
<feature type="region of interest" description="Disordered" evidence="1">
    <location>
        <begin position="89"/>
        <end position="292"/>
    </location>
</feature>